<evidence type="ECO:0000313" key="6">
    <source>
        <dbReference type="EnsemblPlants" id="AUR62036691-RA:cds"/>
    </source>
</evidence>
<evidence type="ECO:0000256" key="3">
    <source>
        <dbReference type="ARBA" id="ARBA00022786"/>
    </source>
</evidence>
<dbReference type="PANTHER" id="PTHR11165">
    <property type="entry name" value="SKP1"/>
    <property type="match status" value="1"/>
</dbReference>
<dbReference type="Gramene" id="AUR62036691-RA">
    <property type="protein sequence ID" value="AUR62036691-RA:cds"/>
    <property type="gene ID" value="AUR62036691"/>
</dbReference>
<dbReference type="EnsemblPlants" id="AUR62036691-RA">
    <property type="protein sequence ID" value="AUR62036691-RA:cds"/>
    <property type="gene ID" value="AUR62036691"/>
</dbReference>
<dbReference type="SUPFAM" id="SSF54695">
    <property type="entry name" value="POZ domain"/>
    <property type="match status" value="1"/>
</dbReference>
<proteinExistence type="inferred from homology"/>
<reference evidence="6" key="1">
    <citation type="journal article" date="2017" name="Nature">
        <title>The genome of Chenopodium quinoa.</title>
        <authorList>
            <person name="Jarvis D.E."/>
            <person name="Ho Y.S."/>
            <person name="Lightfoot D.J."/>
            <person name="Schmoeckel S.M."/>
            <person name="Li B."/>
            <person name="Borm T.J.A."/>
            <person name="Ohyanagi H."/>
            <person name="Mineta K."/>
            <person name="Michell C.T."/>
            <person name="Saber N."/>
            <person name="Kharbatia N.M."/>
            <person name="Rupper R.R."/>
            <person name="Sharp A.R."/>
            <person name="Dally N."/>
            <person name="Boughton B.A."/>
            <person name="Woo Y.H."/>
            <person name="Gao G."/>
            <person name="Schijlen E.G.W.M."/>
            <person name="Guo X."/>
            <person name="Momin A.A."/>
            <person name="Negrao S."/>
            <person name="Al-Babili S."/>
            <person name="Gehring C."/>
            <person name="Roessner U."/>
            <person name="Jung C."/>
            <person name="Murphy K."/>
            <person name="Arold S.T."/>
            <person name="Gojobori T."/>
            <person name="van der Linden C.G."/>
            <person name="van Loo E.N."/>
            <person name="Jellen E.N."/>
            <person name="Maughan P.J."/>
            <person name="Tester M."/>
        </authorList>
    </citation>
    <scope>NUCLEOTIDE SEQUENCE [LARGE SCALE GENOMIC DNA]</scope>
    <source>
        <strain evidence="6">cv. PI 614886</strain>
    </source>
</reference>
<dbReference type="Gene3D" id="3.30.710.10">
    <property type="entry name" value="Potassium Channel Kv1.1, Chain A"/>
    <property type="match status" value="1"/>
</dbReference>
<dbReference type="SMART" id="SM00512">
    <property type="entry name" value="Skp1"/>
    <property type="match status" value="1"/>
</dbReference>
<feature type="domain" description="SKP1 component POZ" evidence="5">
    <location>
        <begin position="12"/>
        <end position="72"/>
    </location>
</feature>
<dbReference type="InterPro" id="IPR016897">
    <property type="entry name" value="SKP1"/>
</dbReference>
<evidence type="ECO:0000259" key="5">
    <source>
        <dbReference type="Pfam" id="PF03931"/>
    </source>
</evidence>
<dbReference type="Pfam" id="PF03931">
    <property type="entry name" value="Skp1_POZ"/>
    <property type="match status" value="1"/>
</dbReference>
<dbReference type="GO" id="GO:0016567">
    <property type="term" value="P:protein ubiquitination"/>
    <property type="evidence" value="ECO:0007669"/>
    <property type="project" value="UniProtKB-UniPathway"/>
</dbReference>
<dbReference type="GO" id="GO:0006511">
    <property type="term" value="P:ubiquitin-dependent protein catabolic process"/>
    <property type="evidence" value="ECO:0007669"/>
    <property type="project" value="InterPro"/>
</dbReference>
<protein>
    <recommendedName>
        <fullName evidence="5">SKP1 component POZ domain-containing protein</fullName>
    </recommendedName>
</protein>
<accession>A0A803MWW1</accession>
<keyword evidence="3" id="KW-0833">Ubl conjugation pathway</keyword>
<reference evidence="6" key="2">
    <citation type="submission" date="2021-03" db="UniProtKB">
        <authorList>
            <consortium name="EnsemblPlants"/>
        </authorList>
    </citation>
    <scope>IDENTIFICATION</scope>
</reference>
<dbReference type="Proteomes" id="UP000596660">
    <property type="component" value="Unplaced"/>
</dbReference>
<comment type="pathway">
    <text evidence="1">Protein modification; protein ubiquitination.</text>
</comment>
<comment type="similarity">
    <text evidence="2">Belongs to the SKP1 family.</text>
</comment>
<dbReference type="InterPro" id="IPR001232">
    <property type="entry name" value="SKP1-like"/>
</dbReference>
<name>A0A803MWW1_CHEQI</name>
<feature type="region of interest" description="Disordered" evidence="4">
    <location>
        <begin position="342"/>
        <end position="363"/>
    </location>
</feature>
<dbReference type="UniPathway" id="UPA00143"/>
<dbReference type="InterPro" id="IPR016073">
    <property type="entry name" value="Skp1_comp_POZ"/>
</dbReference>
<dbReference type="InterPro" id="IPR011333">
    <property type="entry name" value="SKP1/BTB/POZ_sf"/>
</dbReference>
<keyword evidence="7" id="KW-1185">Reference proteome</keyword>
<organism evidence="6 7">
    <name type="scientific">Chenopodium quinoa</name>
    <name type="common">Quinoa</name>
    <dbReference type="NCBI Taxonomy" id="63459"/>
    <lineage>
        <taxon>Eukaryota</taxon>
        <taxon>Viridiplantae</taxon>
        <taxon>Streptophyta</taxon>
        <taxon>Embryophyta</taxon>
        <taxon>Tracheophyta</taxon>
        <taxon>Spermatophyta</taxon>
        <taxon>Magnoliopsida</taxon>
        <taxon>eudicotyledons</taxon>
        <taxon>Gunneridae</taxon>
        <taxon>Pentapetalae</taxon>
        <taxon>Caryophyllales</taxon>
        <taxon>Chenopodiaceae</taxon>
        <taxon>Chenopodioideae</taxon>
        <taxon>Atripliceae</taxon>
        <taxon>Chenopodium</taxon>
    </lineage>
</organism>
<evidence type="ECO:0000313" key="7">
    <source>
        <dbReference type="Proteomes" id="UP000596660"/>
    </source>
</evidence>
<dbReference type="GO" id="GO:0009867">
    <property type="term" value="P:jasmonic acid mediated signaling pathway"/>
    <property type="evidence" value="ECO:0007669"/>
    <property type="project" value="UniProtKB-ARBA"/>
</dbReference>
<evidence type="ECO:0000256" key="4">
    <source>
        <dbReference type="SAM" id="MobiDB-lite"/>
    </source>
</evidence>
<evidence type="ECO:0000256" key="2">
    <source>
        <dbReference type="ARBA" id="ARBA00009993"/>
    </source>
</evidence>
<evidence type="ECO:0000256" key="1">
    <source>
        <dbReference type="ARBA" id="ARBA00004906"/>
    </source>
</evidence>
<dbReference type="AlphaFoldDB" id="A0A803MWW1"/>
<dbReference type="CDD" id="cd18322">
    <property type="entry name" value="BTB_POZ_SKP1"/>
    <property type="match status" value="1"/>
</dbReference>
<sequence length="363" mass="41848">MASSSSSPPSSKKFTLRTFEGEVFKSDKNAARLSQTLKHMIKDLSDCNNLIQVPNVDSKILSKIIKYCNKHVVDNPESETTKDEIRQWHKDFLKVDQETLFKLILVIEYCKMYEAKRTCRDAYDGIIKSWEEKFMEKLDQDTLFDVMLEDVQKIATVTQFPDGVVVKIPSSMERADWTAPVWVCFFEYPFVIGHTFPFSSVVRQFLSRVRVFPCQLLPQNWKVLRILDLLSAKLGIELDVRDLCYPYTIRTSGKGRVGLRLKDSADPLVTDLEKALDKKWYYRFFFVRIYSLGDDNDFLIDTIEAEDTSRSLRSHDLLSSSSILGRIRSRASSKGLENVPANLIPLRSAPPPPPPRNNLKRKF</sequence>